<protein>
    <submittedName>
        <fullName evidence="1">DUF2064 domain-containing protein</fullName>
    </submittedName>
</protein>
<dbReference type="Pfam" id="PF09837">
    <property type="entry name" value="DUF2064"/>
    <property type="match status" value="1"/>
</dbReference>
<dbReference type="Proteomes" id="UP000613768">
    <property type="component" value="Unassembled WGS sequence"/>
</dbReference>
<dbReference type="EMBL" id="JACYTR010000002">
    <property type="protein sequence ID" value="MBD8524460.1"/>
    <property type="molecule type" value="Genomic_DNA"/>
</dbReference>
<dbReference type="PANTHER" id="PTHR36529:SF1">
    <property type="entry name" value="GLYCOSYLTRANSFERASE"/>
    <property type="match status" value="1"/>
</dbReference>
<accession>A0AAW3ZDX2</accession>
<dbReference type="AlphaFoldDB" id="A0AAW3ZDX2"/>
<keyword evidence="2" id="KW-1185">Reference proteome</keyword>
<proteinExistence type="predicted"/>
<dbReference type="InterPro" id="IPR029044">
    <property type="entry name" value="Nucleotide-diphossugar_trans"/>
</dbReference>
<comment type="caution">
    <text evidence="1">The sequence shown here is derived from an EMBL/GenBank/DDBJ whole genome shotgun (WGS) entry which is preliminary data.</text>
</comment>
<organism evidence="1 2">
    <name type="scientific">Pseudomarimonas arenosa</name>
    <dbReference type="NCBI Taxonomy" id="2774145"/>
    <lineage>
        <taxon>Bacteria</taxon>
        <taxon>Pseudomonadati</taxon>
        <taxon>Pseudomonadota</taxon>
        <taxon>Gammaproteobacteria</taxon>
        <taxon>Lysobacterales</taxon>
        <taxon>Lysobacteraceae</taxon>
        <taxon>Pseudomarimonas</taxon>
    </lineage>
</organism>
<dbReference type="PANTHER" id="PTHR36529">
    <property type="entry name" value="SLL1095 PROTEIN"/>
    <property type="match status" value="1"/>
</dbReference>
<dbReference type="SUPFAM" id="SSF53448">
    <property type="entry name" value="Nucleotide-diphospho-sugar transferases"/>
    <property type="match status" value="1"/>
</dbReference>
<evidence type="ECO:0000313" key="1">
    <source>
        <dbReference type="EMBL" id="MBD8524460.1"/>
    </source>
</evidence>
<sequence length="230" mass="24410">MLRRCALSGGLAIFVKTPGRSPIKTRLAHSRGSPFAEHCHRLAAAAVSSVVQRFVDNSGWQAHWAVAEPGAFSQWSGLACMAQGEGGLGERMARVHGELIEHHGRALLIGADSPQLTVAHLDAAVRALDDGADHVLGPAMDGGFWLLASRCRIADTLWLAVPYSHPDTGRQMQAALSAAGTCARVDTLRDLDRAADLLPLLADLSALQEPTPAQQALIDWLGEALQNAPP</sequence>
<name>A0AAW3ZDX2_9GAMM</name>
<evidence type="ECO:0000313" key="2">
    <source>
        <dbReference type="Proteomes" id="UP000613768"/>
    </source>
</evidence>
<reference evidence="1 2" key="1">
    <citation type="submission" date="2020-09" db="EMBL/GenBank/DDBJ databases">
        <title>Pseudoxanthomonas sp. CAU 1598 isolated from sand of Yaerae Beach.</title>
        <authorList>
            <person name="Kim W."/>
        </authorList>
    </citation>
    <scope>NUCLEOTIDE SEQUENCE [LARGE SCALE GENOMIC DNA]</scope>
    <source>
        <strain evidence="1 2">CAU 1598</strain>
    </source>
</reference>
<dbReference type="Gene3D" id="3.90.550.10">
    <property type="entry name" value="Spore Coat Polysaccharide Biosynthesis Protein SpsA, Chain A"/>
    <property type="match status" value="1"/>
</dbReference>
<gene>
    <name evidence="1" type="ORF">IFO71_01780</name>
</gene>
<dbReference type="InterPro" id="IPR018641">
    <property type="entry name" value="Trfase_1_rSAM/seldom-assoc"/>
</dbReference>